<dbReference type="SUPFAM" id="SSF52833">
    <property type="entry name" value="Thioredoxin-like"/>
    <property type="match status" value="1"/>
</dbReference>
<name>A0A8J6FDC6_ELECQ</name>
<proteinExistence type="inferred from homology"/>
<evidence type="ECO:0000256" key="6">
    <source>
        <dbReference type="ARBA" id="ARBA00023284"/>
    </source>
</evidence>
<dbReference type="FunFam" id="3.40.30.10:FF:000124">
    <property type="entry name" value="Thioredoxin domain-containing 17"/>
    <property type="match status" value="1"/>
</dbReference>
<dbReference type="AlphaFoldDB" id="A0A8J6FDC6"/>
<dbReference type="EMBL" id="WNTK01000004">
    <property type="protein sequence ID" value="KAG9485927.1"/>
    <property type="molecule type" value="Genomic_DNA"/>
</dbReference>
<dbReference type="GO" id="GO:0005829">
    <property type="term" value="C:cytosol"/>
    <property type="evidence" value="ECO:0007669"/>
    <property type="project" value="TreeGrafter"/>
</dbReference>
<evidence type="ECO:0000313" key="8">
    <source>
        <dbReference type="EMBL" id="KAG9485927.1"/>
    </source>
</evidence>
<evidence type="ECO:0000256" key="2">
    <source>
        <dbReference type="ARBA" id="ARBA00008987"/>
    </source>
</evidence>
<dbReference type="OrthoDB" id="78947at2759"/>
<evidence type="ECO:0000259" key="7">
    <source>
        <dbReference type="Pfam" id="PF06110"/>
    </source>
</evidence>
<dbReference type="InterPro" id="IPR036249">
    <property type="entry name" value="Thioredoxin-like_sf"/>
</dbReference>
<dbReference type="Gene3D" id="3.40.30.10">
    <property type="entry name" value="Glutaredoxin"/>
    <property type="match status" value="1"/>
</dbReference>
<comment type="caution">
    <text evidence="8">The sequence shown here is derived from an EMBL/GenBank/DDBJ whole genome shotgun (WGS) entry which is preliminary data.</text>
</comment>
<dbReference type="InterPro" id="IPR045108">
    <property type="entry name" value="TXNDC17-like"/>
</dbReference>
<organism evidence="8 9">
    <name type="scientific">Eleutherodactylus coqui</name>
    <name type="common">Puerto Rican coqui</name>
    <dbReference type="NCBI Taxonomy" id="57060"/>
    <lineage>
        <taxon>Eukaryota</taxon>
        <taxon>Metazoa</taxon>
        <taxon>Chordata</taxon>
        <taxon>Craniata</taxon>
        <taxon>Vertebrata</taxon>
        <taxon>Euteleostomi</taxon>
        <taxon>Amphibia</taxon>
        <taxon>Batrachia</taxon>
        <taxon>Anura</taxon>
        <taxon>Neobatrachia</taxon>
        <taxon>Hyloidea</taxon>
        <taxon>Eleutherodactylidae</taxon>
        <taxon>Eleutherodactylinae</taxon>
        <taxon>Eleutherodactylus</taxon>
        <taxon>Eleutherodactylus</taxon>
    </lineage>
</organism>
<keyword evidence="4" id="KW-0963">Cytoplasm</keyword>
<reference evidence="8" key="1">
    <citation type="thesis" date="2020" institute="ProQuest LLC" country="789 East Eisenhower Parkway, Ann Arbor, MI, USA">
        <title>Comparative Genomics and Chromosome Evolution.</title>
        <authorList>
            <person name="Mudd A.B."/>
        </authorList>
    </citation>
    <scope>NUCLEOTIDE SEQUENCE</scope>
    <source>
        <strain evidence="8">HN-11 Male</strain>
        <tissue evidence="8">Kidney and liver</tissue>
    </source>
</reference>
<evidence type="ECO:0000256" key="4">
    <source>
        <dbReference type="ARBA" id="ARBA00022490"/>
    </source>
</evidence>
<keyword evidence="5" id="KW-1015">Disulfide bond</keyword>
<protein>
    <recommendedName>
        <fullName evidence="3">Thioredoxin domain-containing protein 17</fullName>
    </recommendedName>
</protein>
<dbReference type="InterPro" id="IPR010357">
    <property type="entry name" value="TXNDC17_dom"/>
</dbReference>
<evidence type="ECO:0000256" key="1">
    <source>
        <dbReference type="ARBA" id="ARBA00004496"/>
    </source>
</evidence>
<evidence type="ECO:0000256" key="3">
    <source>
        <dbReference type="ARBA" id="ARBA00016949"/>
    </source>
</evidence>
<evidence type="ECO:0000313" key="9">
    <source>
        <dbReference type="Proteomes" id="UP000770717"/>
    </source>
</evidence>
<gene>
    <name evidence="8" type="ORF">GDO78_008815</name>
</gene>
<dbReference type="PANTHER" id="PTHR12452">
    <property type="entry name" value="42-9-9 PROTEIN-RELATED"/>
    <property type="match status" value="1"/>
</dbReference>
<keyword evidence="9" id="KW-1185">Reference proteome</keyword>
<dbReference type="PANTHER" id="PTHR12452:SF0">
    <property type="entry name" value="THIOREDOXIN DOMAIN-CONTAINING PROTEIN 17"/>
    <property type="match status" value="1"/>
</dbReference>
<accession>A0A8J6FDC6</accession>
<dbReference type="CDD" id="cd02952">
    <property type="entry name" value="TRP14_like"/>
    <property type="match status" value="1"/>
</dbReference>
<feature type="domain" description="Thioredoxin" evidence="7">
    <location>
        <begin position="9"/>
        <end position="122"/>
    </location>
</feature>
<dbReference type="GO" id="GO:0047134">
    <property type="term" value="F:protein-disulfide reductase [NAD(P)H] activity"/>
    <property type="evidence" value="ECO:0007669"/>
    <property type="project" value="InterPro"/>
</dbReference>
<sequence length="123" mass="14105">MEKHTEVKVHGYEEYCRELEKHKGKPVFTLFCGDKNEQGVSWCPDCVKAEPVIRKELANLPEGSTFIYCLVGERAYWKDPNNEFKKNLKLTGVPTLCKVGTPQKLTEDECLKPDLVQMLLSED</sequence>
<evidence type="ECO:0000256" key="5">
    <source>
        <dbReference type="ARBA" id="ARBA00023157"/>
    </source>
</evidence>
<dbReference type="Proteomes" id="UP000770717">
    <property type="component" value="Unassembled WGS sequence"/>
</dbReference>
<keyword evidence="6" id="KW-0676">Redox-active center</keyword>
<comment type="subcellular location">
    <subcellularLocation>
        <location evidence="1">Cytoplasm</location>
    </subcellularLocation>
</comment>
<dbReference type="Pfam" id="PF06110">
    <property type="entry name" value="TXD17-like_Trx"/>
    <property type="match status" value="1"/>
</dbReference>
<comment type="similarity">
    <text evidence="2">Belongs to the thioredoxin family.</text>
</comment>